<dbReference type="KEGG" id="gfu:KM031_21580"/>
<gene>
    <name evidence="1" type="ORF">KM031_21580</name>
</gene>
<dbReference type="RefSeq" id="WP_215507657.1">
    <property type="nucleotide sequence ID" value="NZ_CP076365.1"/>
</dbReference>
<organism evidence="1 2">
    <name type="scientific">Gemmobacter fulvus</name>
    <dbReference type="NCBI Taxonomy" id="2840474"/>
    <lineage>
        <taxon>Bacteria</taxon>
        <taxon>Pseudomonadati</taxon>
        <taxon>Pseudomonadota</taxon>
        <taxon>Alphaproteobacteria</taxon>
        <taxon>Rhodobacterales</taxon>
        <taxon>Paracoccaceae</taxon>
        <taxon>Gemmobacter</taxon>
    </lineage>
</organism>
<keyword evidence="2" id="KW-1185">Reference proteome</keyword>
<dbReference type="EMBL" id="CP076365">
    <property type="protein sequence ID" value="QWK93016.1"/>
    <property type="molecule type" value="Genomic_DNA"/>
</dbReference>
<reference evidence="1" key="1">
    <citation type="submission" date="2021-06" db="EMBL/GenBank/DDBJ databases">
        <authorList>
            <person name="Lee C.-S."/>
            <person name="Jin L."/>
        </authorList>
    </citation>
    <scope>NUCLEOTIDE SEQUENCE</scope>
    <source>
        <strain evidence="1">Con5</strain>
        <plasmid evidence="1">p4</plasmid>
    </source>
</reference>
<name>A0A975PCS7_9RHOB</name>
<evidence type="ECO:0000313" key="1">
    <source>
        <dbReference type="EMBL" id="QWK93016.1"/>
    </source>
</evidence>
<protein>
    <submittedName>
        <fullName evidence="1">Uncharacterized protein</fullName>
    </submittedName>
</protein>
<proteinExistence type="predicted"/>
<sequence>MSAPKSPAMQKLHGRPGPQVKFTCLANPEGWHELAKRYEALLDLPVIVGLTGDKRLALLRHLHTWITTTRKRGPTIYCLEMLRTMPRHEFLAWCPGKLSHAELLAALPQLPFVDIERREGRTFMSLRLAEPDQGGADAT</sequence>
<dbReference type="AlphaFoldDB" id="A0A975PCS7"/>
<accession>A0A975PCS7</accession>
<geneLocation type="plasmid" evidence="1 2">
    <name>p4</name>
</geneLocation>
<dbReference type="Proteomes" id="UP000679352">
    <property type="component" value="Plasmid p4"/>
</dbReference>
<keyword evidence="1" id="KW-0614">Plasmid</keyword>
<evidence type="ECO:0000313" key="2">
    <source>
        <dbReference type="Proteomes" id="UP000679352"/>
    </source>
</evidence>